<evidence type="ECO:0000313" key="1">
    <source>
        <dbReference type="EMBL" id="CEK75387.1"/>
    </source>
</evidence>
<dbReference type="EMBL" id="HACG01028522">
    <property type="protein sequence ID" value="CEK75387.1"/>
    <property type="molecule type" value="Transcribed_RNA"/>
</dbReference>
<gene>
    <name evidence="1" type="primary">ORF95315</name>
</gene>
<name>A0A0B7A430_9EUPU</name>
<proteinExistence type="predicted"/>
<dbReference type="AlphaFoldDB" id="A0A0B7A430"/>
<accession>A0A0B7A430</accession>
<organism evidence="1">
    <name type="scientific">Arion vulgaris</name>
    <dbReference type="NCBI Taxonomy" id="1028688"/>
    <lineage>
        <taxon>Eukaryota</taxon>
        <taxon>Metazoa</taxon>
        <taxon>Spiralia</taxon>
        <taxon>Lophotrochozoa</taxon>
        <taxon>Mollusca</taxon>
        <taxon>Gastropoda</taxon>
        <taxon>Heterobranchia</taxon>
        <taxon>Euthyneura</taxon>
        <taxon>Panpulmonata</taxon>
        <taxon>Eupulmonata</taxon>
        <taxon>Stylommatophora</taxon>
        <taxon>Helicina</taxon>
        <taxon>Arionoidea</taxon>
        <taxon>Arionidae</taxon>
        <taxon>Arion</taxon>
    </lineage>
</organism>
<protein>
    <submittedName>
        <fullName evidence="1">Uncharacterized protein</fullName>
    </submittedName>
</protein>
<reference evidence="1" key="1">
    <citation type="submission" date="2014-12" db="EMBL/GenBank/DDBJ databases">
        <title>Insight into the proteome of Arion vulgaris.</title>
        <authorList>
            <person name="Aradska J."/>
            <person name="Bulat T."/>
            <person name="Smidak R."/>
            <person name="Sarate P."/>
            <person name="Gangsoo J."/>
            <person name="Sialana F."/>
            <person name="Bilban M."/>
            <person name="Lubec G."/>
        </authorList>
    </citation>
    <scope>NUCLEOTIDE SEQUENCE</scope>
    <source>
        <tissue evidence="1">Skin</tissue>
    </source>
</reference>
<sequence length="49" mass="5713">MELCITKHMQTAFIYYIHSTNIIEWLSNIMSLSLKQTTKGSYQGDQENT</sequence>